<dbReference type="AlphaFoldDB" id="A0A238D5G0"/>
<gene>
    <name evidence="1" type="ORF">THIARS_70167</name>
</gene>
<sequence length="27" mass="2975">MLGIHHITLFPLFAALRNMPLGSVPDL</sequence>
<protein>
    <submittedName>
        <fullName evidence="1">Uncharacterized protein</fullName>
    </submittedName>
</protein>
<evidence type="ECO:0000313" key="2">
    <source>
        <dbReference type="Proteomes" id="UP000214566"/>
    </source>
</evidence>
<reference evidence="1 2" key="1">
    <citation type="submission" date="2016-06" db="EMBL/GenBank/DDBJ databases">
        <authorList>
            <person name="Kjaerup R.B."/>
            <person name="Dalgaard T.S."/>
            <person name="Juul-Madsen H.R."/>
        </authorList>
    </citation>
    <scope>NUCLEOTIDE SEQUENCE [LARGE SCALE GENOMIC DNA]</scope>
    <source>
        <strain evidence="1 2">DSM 16361</strain>
    </source>
</reference>
<name>A0A238D5G0_THIDL</name>
<proteinExistence type="predicted"/>
<keyword evidence="2" id="KW-1185">Reference proteome</keyword>
<dbReference type="Proteomes" id="UP000214566">
    <property type="component" value="Unassembled WGS sequence"/>
</dbReference>
<dbReference type="EMBL" id="FLMQ01000056">
    <property type="protein sequence ID" value="SBP88547.1"/>
    <property type="molecule type" value="Genomic_DNA"/>
</dbReference>
<accession>A0A238D5G0</accession>
<organism evidence="1 2">
    <name type="scientific">Thiomonas delicata</name>
    <name type="common">Thiomonas cuprina</name>
    <dbReference type="NCBI Taxonomy" id="364030"/>
    <lineage>
        <taxon>Bacteria</taxon>
        <taxon>Pseudomonadati</taxon>
        <taxon>Pseudomonadota</taxon>
        <taxon>Betaproteobacteria</taxon>
        <taxon>Burkholderiales</taxon>
        <taxon>Thiomonas</taxon>
    </lineage>
</organism>
<evidence type="ECO:0000313" key="1">
    <source>
        <dbReference type="EMBL" id="SBP88547.1"/>
    </source>
</evidence>